<name>A0A0F8A2H8_9HYPO</name>
<dbReference type="Proteomes" id="UP000054481">
    <property type="component" value="Unassembled WGS sequence"/>
</dbReference>
<dbReference type="SUPFAM" id="SSF52540">
    <property type="entry name" value="P-loop containing nucleoside triphosphate hydrolases"/>
    <property type="match status" value="1"/>
</dbReference>
<dbReference type="PANTHER" id="PTHR36978">
    <property type="entry name" value="P-LOOP CONTAINING NUCLEOTIDE TRIPHOSPHATE HYDROLASE"/>
    <property type="match status" value="1"/>
</dbReference>
<gene>
    <name evidence="1" type="ORF">HIM_10223</name>
</gene>
<protein>
    <recommendedName>
        <fullName evidence="3">P-loop containing nucleoside triphosphate hydrolase protein</fullName>
    </recommendedName>
</protein>
<keyword evidence="2" id="KW-1185">Reference proteome</keyword>
<dbReference type="Pfam" id="PF17784">
    <property type="entry name" value="Sulfotransfer_4"/>
    <property type="match status" value="1"/>
</dbReference>
<evidence type="ECO:0000313" key="2">
    <source>
        <dbReference type="Proteomes" id="UP000054481"/>
    </source>
</evidence>
<proteinExistence type="predicted"/>
<sequence length="257" mass="29757">MARQKPMKVLILGLPRTGTKSLCAALRRLGLNPYHWEEVVKNKHFELWLEAIQAKYDGLGEPFKGRDMFDLMLCNYDAVSASPSYLFSEELIAAYPDAKIILTTRPNEEWLQSLQKAIIPVLSWKSWPVFCYFDRDFCAIFWPLISRTYAILSGGIPPYKPCAYPALVQSFEKHNDHIRRIVPKQKLLEFNPSHGWEPLCAFLSLPVPEGEFPHIRNSAHAVRPRYWEFWYIVAQKLAKKLLAMGVMLAIVMWLCWG</sequence>
<reference evidence="1 2" key="1">
    <citation type="journal article" date="2014" name="Genome Biol. Evol.">
        <title>Comparative genomics and transcriptomics analyses reveal divergent lifestyle features of nematode endoparasitic fungus Hirsutella minnesotensis.</title>
        <authorList>
            <person name="Lai Y."/>
            <person name="Liu K."/>
            <person name="Zhang X."/>
            <person name="Zhang X."/>
            <person name="Li K."/>
            <person name="Wang N."/>
            <person name="Shu C."/>
            <person name="Wu Y."/>
            <person name="Wang C."/>
            <person name="Bushley K.E."/>
            <person name="Xiang M."/>
            <person name="Liu X."/>
        </authorList>
    </citation>
    <scope>NUCLEOTIDE SEQUENCE [LARGE SCALE GENOMIC DNA]</scope>
    <source>
        <strain evidence="1 2">3608</strain>
    </source>
</reference>
<evidence type="ECO:0008006" key="3">
    <source>
        <dbReference type="Google" id="ProtNLM"/>
    </source>
</evidence>
<dbReference type="EMBL" id="KQ030629">
    <property type="protein sequence ID" value="KJZ70379.1"/>
    <property type="molecule type" value="Genomic_DNA"/>
</dbReference>
<organism evidence="1 2">
    <name type="scientific">Hirsutella minnesotensis 3608</name>
    <dbReference type="NCBI Taxonomy" id="1043627"/>
    <lineage>
        <taxon>Eukaryota</taxon>
        <taxon>Fungi</taxon>
        <taxon>Dikarya</taxon>
        <taxon>Ascomycota</taxon>
        <taxon>Pezizomycotina</taxon>
        <taxon>Sordariomycetes</taxon>
        <taxon>Hypocreomycetidae</taxon>
        <taxon>Hypocreales</taxon>
        <taxon>Ophiocordycipitaceae</taxon>
        <taxon>Hirsutella</taxon>
    </lineage>
</organism>
<accession>A0A0F8A2H8</accession>
<dbReference type="InterPro" id="IPR027417">
    <property type="entry name" value="P-loop_NTPase"/>
</dbReference>
<dbReference type="OrthoDB" id="408152at2759"/>
<dbReference type="PANTHER" id="PTHR36978:SF4">
    <property type="entry name" value="P-LOOP CONTAINING NUCLEOSIDE TRIPHOSPHATE HYDROLASE PROTEIN"/>
    <property type="match status" value="1"/>
</dbReference>
<dbReference type="InterPro" id="IPR040632">
    <property type="entry name" value="Sulfotransfer_4"/>
</dbReference>
<dbReference type="Gene3D" id="3.40.50.300">
    <property type="entry name" value="P-loop containing nucleotide triphosphate hydrolases"/>
    <property type="match status" value="1"/>
</dbReference>
<evidence type="ECO:0000313" key="1">
    <source>
        <dbReference type="EMBL" id="KJZ70379.1"/>
    </source>
</evidence>
<dbReference type="AlphaFoldDB" id="A0A0F8A2H8"/>